<feature type="transmembrane region" description="Helical" evidence="1">
    <location>
        <begin position="41"/>
        <end position="58"/>
    </location>
</feature>
<keyword evidence="1" id="KW-0472">Membrane</keyword>
<feature type="transmembrane region" description="Helical" evidence="1">
    <location>
        <begin position="93"/>
        <end position="111"/>
    </location>
</feature>
<dbReference type="AlphaFoldDB" id="A0A7Z1AFX0"/>
<proteinExistence type="predicted"/>
<keyword evidence="1" id="KW-0812">Transmembrane</keyword>
<name>A0A7Z1AFX0_9GAMM</name>
<sequence length="312" mass="35940">MSRMSLKDAWFLFLALIITAVILLGTRLPGENRLMYSLQDSGHFLIFTLLTLAAVWPFRNMSVRFIWLVMFLVLMFGVLMEAVQSFIGREPSLYDLLMDILGIAAGAILYTGFVRHSFPPYRAVAIVIALSLIALSQPLYWFIVYQVRADHFPRLVEMDNYFSRVLIEGSGGGDVRHVDLPVDWPLPTELDIDSCVHVSLREGRWPGMEMQEPAADWRGYDHLELQIYSDQLDELPLTLRIHDQRHNRQFEDRYNRKLLIQPGYNHFLLPLPEVKEAPRMRMMDMAAISNVMIFATPKHLGKGFCLLSVGLR</sequence>
<dbReference type="EMBL" id="MARB01000006">
    <property type="protein sequence ID" value="ODJ88391.1"/>
    <property type="molecule type" value="Genomic_DNA"/>
</dbReference>
<keyword evidence="1" id="KW-1133">Transmembrane helix</keyword>
<dbReference type="NCBIfam" id="NF037970">
    <property type="entry name" value="vanZ_1"/>
    <property type="match status" value="1"/>
</dbReference>
<evidence type="ECO:0000256" key="1">
    <source>
        <dbReference type="SAM" id="Phobius"/>
    </source>
</evidence>
<accession>A0A7Z1AFX0</accession>
<organism evidence="2 3">
    <name type="scientific">Candidatus Thiodiazotropha endolucinida</name>
    <dbReference type="NCBI Taxonomy" id="1655433"/>
    <lineage>
        <taxon>Bacteria</taxon>
        <taxon>Pseudomonadati</taxon>
        <taxon>Pseudomonadota</taxon>
        <taxon>Gammaproteobacteria</taxon>
        <taxon>Chromatiales</taxon>
        <taxon>Sedimenticolaceae</taxon>
        <taxon>Candidatus Thiodiazotropha</taxon>
    </lineage>
</organism>
<feature type="transmembrane region" description="Helical" evidence="1">
    <location>
        <begin position="65"/>
        <end position="87"/>
    </location>
</feature>
<comment type="caution">
    <text evidence="2">The sequence shown here is derived from an EMBL/GenBank/DDBJ whole genome shotgun (WGS) entry which is preliminary data.</text>
</comment>
<evidence type="ECO:0000313" key="2">
    <source>
        <dbReference type="EMBL" id="ODJ88391.1"/>
    </source>
</evidence>
<dbReference type="Proteomes" id="UP000094769">
    <property type="component" value="Unassembled WGS sequence"/>
</dbReference>
<reference evidence="2 3" key="1">
    <citation type="submission" date="2016-06" db="EMBL/GenBank/DDBJ databases">
        <title>Genome sequence of endosymbiont of Candidatus Endolucinida thiodiazotropha.</title>
        <authorList>
            <person name="Poehlein A."/>
            <person name="Koenig S."/>
            <person name="Heiden S.E."/>
            <person name="Thuermer A."/>
            <person name="Voget S."/>
            <person name="Daniel R."/>
            <person name="Markert S."/>
            <person name="Gros O."/>
            <person name="Schweder T."/>
        </authorList>
    </citation>
    <scope>NUCLEOTIDE SEQUENCE [LARGE SCALE GENOMIC DNA]</scope>
    <source>
        <strain evidence="2 3">COS</strain>
    </source>
</reference>
<feature type="transmembrane region" description="Helical" evidence="1">
    <location>
        <begin position="123"/>
        <end position="143"/>
    </location>
</feature>
<keyword evidence="3" id="KW-1185">Reference proteome</keyword>
<evidence type="ECO:0000313" key="3">
    <source>
        <dbReference type="Proteomes" id="UP000094769"/>
    </source>
</evidence>
<gene>
    <name evidence="2" type="ORF">CODIS_13970</name>
</gene>
<protein>
    <submittedName>
        <fullName evidence="2">VanZ like family protein</fullName>
    </submittedName>
</protein>